<evidence type="ECO:0000313" key="2">
    <source>
        <dbReference type="Proteomes" id="UP001219518"/>
    </source>
</evidence>
<dbReference type="EMBL" id="JAHWGI010000970">
    <property type="protein sequence ID" value="KAK3919115.1"/>
    <property type="molecule type" value="Genomic_DNA"/>
</dbReference>
<keyword evidence="2" id="KW-1185">Reference proteome</keyword>
<protein>
    <submittedName>
        <fullName evidence="1">Uncharacterized protein</fullName>
    </submittedName>
</protein>
<reference evidence="1" key="2">
    <citation type="journal article" date="2023" name="BMC Genomics">
        <title>Pest status, molecular evolution, and epigenetic factors derived from the genome assembly of Frankliniella fusca, a thysanopteran phytovirus vector.</title>
        <authorList>
            <person name="Catto M.A."/>
            <person name="Labadie P.E."/>
            <person name="Jacobson A.L."/>
            <person name="Kennedy G.G."/>
            <person name="Srinivasan R."/>
            <person name="Hunt B.G."/>
        </authorList>
    </citation>
    <scope>NUCLEOTIDE SEQUENCE</scope>
    <source>
        <strain evidence="1">PL_HMW_Pooled</strain>
    </source>
</reference>
<sequence>GVHNSQPTQPSNFPGKKIFHPKSLKCKGYSLAIFEAKIVESHRSTSNSQGTFVTLLEKNTVGQKRPNGLTLREIREITPKKMTEITAFLLKKQCLRSYFERNEVKDCLEGFGNH</sequence>
<comment type="caution">
    <text evidence="1">The sequence shown here is derived from an EMBL/GenBank/DDBJ whole genome shotgun (WGS) entry which is preliminary data.</text>
</comment>
<accession>A0AAE1LH14</accession>
<dbReference type="AlphaFoldDB" id="A0AAE1LH14"/>
<proteinExistence type="predicted"/>
<feature type="non-terminal residue" evidence="1">
    <location>
        <position position="114"/>
    </location>
</feature>
<reference evidence="1" key="1">
    <citation type="submission" date="2021-07" db="EMBL/GenBank/DDBJ databases">
        <authorList>
            <person name="Catto M.A."/>
            <person name="Jacobson A."/>
            <person name="Kennedy G."/>
            <person name="Labadie P."/>
            <person name="Hunt B.G."/>
            <person name="Srinivasan R."/>
        </authorList>
    </citation>
    <scope>NUCLEOTIDE SEQUENCE</scope>
    <source>
        <strain evidence="1">PL_HMW_Pooled</strain>
        <tissue evidence="1">Head</tissue>
    </source>
</reference>
<evidence type="ECO:0000313" key="1">
    <source>
        <dbReference type="EMBL" id="KAK3919115.1"/>
    </source>
</evidence>
<gene>
    <name evidence="1" type="ORF">KUF71_008264</name>
</gene>
<organism evidence="1 2">
    <name type="scientific">Frankliniella fusca</name>
    <dbReference type="NCBI Taxonomy" id="407009"/>
    <lineage>
        <taxon>Eukaryota</taxon>
        <taxon>Metazoa</taxon>
        <taxon>Ecdysozoa</taxon>
        <taxon>Arthropoda</taxon>
        <taxon>Hexapoda</taxon>
        <taxon>Insecta</taxon>
        <taxon>Pterygota</taxon>
        <taxon>Neoptera</taxon>
        <taxon>Paraneoptera</taxon>
        <taxon>Thysanoptera</taxon>
        <taxon>Terebrantia</taxon>
        <taxon>Thripoidea</taxon>
        <taxon>Thripidae</taxon>
        <taxon>Frankliniella</taxon>
    </lineage>
</organism>
<name>A0AAE1LH14_9NEOP</name>
<dbReference type="Proteomes" id="UP001219518">
    <property type="component" value="Unassembled WGS sequence"/>
</dbReference>